<name>A0ABM9URM3_SARVE</name>
<sequence>MFLDELKCGDSAEIVELNGDEKLCKRLTALGFIKGSTLKLKRKVLFGETLIINIRGFDIALRKSDIKGIVLK</sequence>
<reference evidence="3 4" key="1">
    <citation type="submission" date="2015-09" db="EMBL/GenBank/DDBJ databases">
        <authorList>
            <consortium name="Pathogen Informatics"/>
        </authorList>
    </citation>
    <scope>NUCLEOTIDE SEQUENCE [LARGE SCALE GENOMIC DNA]</scope>
    <source>
        <strain evidence="3 4">2789STDY5834858</strain>
    </source>
</reference>
<proteinExistence type="predicted"/>
<dbReference type="PANTHER" id="PTHR42954">
    <property type="entry name" value="FE(2+) TRANSPORT PROTEIN A"/>
    <property type="match status" value="1"/>
</dbReference>
<organism evidence="3 4">
    <name type="scientific">Sarcina ventriculi</name>
    <name type="common">Clostridium ventriculi</name>
    <dbReference type="NCBI Taxonomy" id="1267"/>
    <lineage>
        <taxon>Bacteria</taxon>
        <taxon>Bacillati</taxon>
        <taxon>Bacillota</taxon>
        <taxon>Clostridia</taxon>
        <taxon>Eubacteriales</taxon>
        <taxon>Clostridiaceae</taxon>
        <taxon>Sarcina</taxon>
    </lineage>
</organism>
<dbReference type="Gene3D" id="2.30.30.90">
    <property type="match status" value="1"/>
</dbReference>
<evidence type="ECO:0000313" key="4">
    <source>
        <dbReference type="Proteomes" id="UP000095488"/>
    </source>
</evidence>
<dbReference type="InterPro" id="IPR038157">
    <property type="entry name" value="FeoA_core_dom"/>
</dbReference>
<dbReference type="InterPro" id="IPR008988">
    <property type="entry name" value="Transcriptional_repressor_C"/>
</dbReference>
<dbReference type="SMART" id="SM00899">
    <property type="entry name" value="FeoA"/>
    <property type="match status" value="1"/>
</dbReference>
<dbReference type="SUPFAM" id="SSF50037">
    <property type="entry name" value="C-terminal domain of transcriptional repressors"/>
    <property type="match status" value="1"/>
</dbReference>
<dbReference type="RefSeq" id="WP_055259826.1">
    <property type="nucleotide sequence ID" value="NZ_BCMV01000046.1"/>
</dbReference>
<gene>
    <name evidence="3" type="ORF">ERS852473_01893</name>
</gene>
<dbReference type="InterPro" id="IPR007167">
    <property type="entry name" value="Fe-transptr_FeoA-like"/>
</dbReference>
<evidence type="ECO:0000259" key="2">
    <source>
        <dbReference type="SMART" id="SM00899"/>
    </source>
</evidence>
<dbReference type="InterPro" id="IPR052713">
    <property type="entry name" value="FeoA"/>
</dbReference>
<comment type="caution">
    <text evidence="3">The sequence shown here is derived from an EMBL/GenBank/DDBJ whole genome shotgun (WGS) entry which is preliminary data.</text>
</comment>
<dbReference type="EMBL" id="CYZR01000006">
    <property type="protein sequence ID" value="CUO09835.1"/>
    <property type="molecule type" value="Genomic_DNA"/>
</dbReference>
<accession>A0ABM9URM3</accession>
<keyword evidence="4" id="KW-1185">Reference proteome</keyword>
<evidence type="ECO:0000313" key="3">
    <source>
        <dbReference type="EMBL" id="CUO09835.1"/>
    </source>
</evidence>
<protein>
    <submittedName>
        <fullName evidence="3">FeoA domain</fullName>
    </submittedName>
</protein>
<feature type="domain" description="Ferrous iron transporter FeoA-like" evidence="2">
    <location>
        <begin position="1"/>
        <end position="72"/>
    </location>
</feature>
<keyword evidence="1" id="KW-0408">Iron</keyword>
<evidence type="ECO:0000256" key="1">
    <source>
        <dbReference type="ARBA" id="ARBA00023004"/>
    </source>
</evidence>
<dbReference type="PANTHER" id="PTHR42954:SF2">
    <property type="entry name" value="FE(2+) TRANSPORT PROTEIN A"/>
    <property type="match status" value="1"/>
</dbReference>
<dbReference type="Proteomes" id="UP000095488">
    <property type="component" value="Unassembled WGS sequence"/>
</dbReference>
<dbReference type="Pfam" id="PF04023">
    <property type="entry name" value="FeoA"/>
    <property type="match status" value="1"/>
</dbReference>